<name>A0A017TCZ4_9BACT</name>
<protein>
    <submittedName>
        <fullName evidence="2">Uncharacterized protein</fullName>
    </submittedName>
</protein>
<feature type="compositionally biased region" description="Basic and acidic residues" evidence="1">
    <location>
        <begin position="11"/>
        <end position="22"/>
    </location>
</feature>
<keyword evidence="3" id="KW-1185">Reference proteome</keyword>
<dbReference type="AlphaFoldDB" id="A0A017TCZ4"/>
<dbReference type="Proteomes" id="UP000019678">
    <property type="component" value="Unassembled WGS sequence"/>
</dbReference>
<gene>
    <name evidence="2" type="ORF">CAP_2021</name>
</gene>
<feature type="region of interest" description="Disordered" evidence="1">
    <location>
        <begin position="1"/>
        <end position="82"/>
    </location>
</feature>
<dbReference type="EMBL" id="ASRX01000016">
    <property type="protein sequence ID" value="EYF06491.1"/>
    <property type="molecule type" value="Genomic_DNA"/>
</dbReference>
<accession>A0A017TCZ4</accession>
<evidence type="ECO:0000313" key="3">
    <source>
        <dbReference type="Proteomes" id="UP000019678"/>
    </source>
</evidence>
<feature type="compositionally biased region" description="Basic and acidic residues" evidence="1">
    <location>
        <begin position="29"/>
        <end position="43"/>
    </location>
</feature>
<organism evidence="2 3">
    <name type="scientific">Chondromyces apiculatus DSM 436</name>
    <dbReference type="NCBI Taxonomy" id="1192034"/>
    <lineage>
        <taxon>Bacteria</taxon>
        <taxon>Pseudomonadati</taxon>
        <taxon>Myxococcota</taxon>
        <taxon>Polyangia</taxon>
        <taxon>Polyangiales</taxon>
        <taxon>Polyangiaceae</taxon>
        <taxon>Chondromyces</taxon>
    </lineage>
</organism>
<sequence length="82" mass="8919">MCHQARAAGAPRKDASTPEITRRIMVGRPRPEPRRTAGADAERPTIPAAASPAEAALHRVTQGPHSPPGEVRRHLQQRRFTG</sequence>
<reference evidence="2 3" key="1">
    <citation type="submission" date="2013-05" db="EMBL/GenBank/DDBJ databases">
        <title>Genome assembly of Chondromyces apiculatus DSM 436.</title>
        <authorList>
            <person name="Sharma G."/>
            <person name="Khatri I."/>
            <person name="Kaur C."/>
            <person name="Mayilraj S."/>
            <person name="Subramanian S."/>
        </authorList>
    </citation>
    <scope>NUCLEOTIDE SEQUENCE [LARGE SCALE GENOMIC DNA]</scope>
    <source>
        <strain evidence="2 3">DSM 436</strain>
    </source>
</reference>
<evidence type="ECO:0000313" key="2">
    <source>
        <dbReference type="EMBL" id="EYF06491.1"/>
    </source>
</evidence>
<dbReference type="RefSeq" id="WP_156040725.1">
    <property type="nucleotide sequence ID" value="NZ_ASRX01000016.1"/>
</dbReference>
<comment type="caution">
    <text evidence="2">The sequence shown here is derived from an EMBL/GenBank/DDBJ whole genome shotgun (WGS) entry which is preliminary data.</text>
</comment>
<proteinExistence type="predicted"/>
<evidence type="ECO:0000256" key="1">
    <source>
        <dbReference type="SAM" id="MobiDB-lite"/>
    </source>
</evidence>